<gene>
    <name evidence="1" type="ORF">PPL_12467</name>
</gene>
<organism evidence="1 2">
    <name type="scientific">Heterostelium pallidum (strain ATCC 26659 / Pp 5 / PN500)</name>
    <name type="common">Cellular slime mold</name>
    <name type="synonym">Polysphondylium pallidum</name>
    <dbReference type="NCBI Taxonomy" id="670386"/>
    <lineage>
        <taxon>Eukaryota</taxon>
        <taxon>Amoebozoa</taxon>
        <taxon>Evosea</taxon>
        <taxon>Eumycetozoa</taxon>
        <taxon>Dictyostelia</taxon>
        <taxon>Acytosteliales</taxon>
        <taxon>Acytosteliaceae</taxon>
        <taxon>Heterostelium</taxon>
    </lineage>
</organism>
<dbReference type="AlphaFoldDB" id="D3BMP4"/>
<keyword evidence="2" id="KW-1185">Reference proteome</keyword>
<evidence type="ECO:0000313" key="2">
    <source>
        <dbReference type="Proteomes" id="UP000001396"/>
    </source>
</evidence>
<sequence length="293" mass="31995">MASTLIFNGRVDGYELNYKSDGSATYTLNGALLWKQQWMTAWSDYIMFKTSDNRICLLSYMDINGFLSGDILTNTGFTPLLRTSMDQNLDFKYLSEFSDKKDVVIALNKTGGRKFYTINLTGSTITEFTPSFSVTSELFKKSMDLEKRLSRLENSRVTTQIVKVATHGNVVNSTDWVTIAGSQASVVINVPSKVVAIVQYHSLVTGNLSGTYSIDVTSALNGNLMTNGGMNNAWPVGSSISQCSAWNNGVSVTSDILQPGIYNYEMKAKLRFTPPGGVGSVNGPGAVIFIMPL</sequence>
<evidence type="ECO:0000313" key="1">
    <source>
        <dbReference type="EMBL" id="EFA77256.1"/>
    </source>
</evidence>
<dbReference type="RefSeq" id="XP_020429385.1">
    <property type="nucleotide sequence ID" value="XM_020583198.1"/>
</dbReference>
<reference evidence="1 2" key="1">
    <citation type="journal article" date="2011" name="Genome Res.">
        <title>Phylogeny-wide analysis of social amoeba genomes highlights ancient origins for complex intercellular communication.</title>
        <authorList>
            <person name="Heidel A.J."/>
            <person name="Lawal H.M."/>
            <person name="Felder M."/>
            <person name="Schilde C."/>
            <person name="Helps N.R."/>
            <person name="Tunggal B."/>
            <person name="Rivero F."/>
            <person name="John U."/>
            <person name="Schleicher M."/>
            <person name="Eichinger L."/>
            <person name="Platzer M."/>
            <person name="Noegel A.A."/>
            <person name="Schaap P."/>
            <person name="Gloeckner G."/>
        </authorList>
    </citation>
    <scope>NUCLEOTIDE SEQUENCE [LARGE SCALE GENOMIC DNA]</scope>
    <source>
        <strain evidence="2">ATCC 26659 / Pp 5 / PN500</strain>
    </source>
</reference>
<name>D3BMP4_HETP5</name>
<dbReference type="Proteomes" id="UP000001396">
    <property type="component" value="Unassembled WGS sequence"/>
</dbReference>
<protein>
    <submittedName>
        <fullName evidence="1">Uncharacterized protein</fullName>
    </submittedName>
</protein>
<proteinExistence type="predicted"/>
<dbReference type="GeneID" id="31367934"/>
<dbReference type="InParanoid" id="D3BMP4"/>
<dbReference type="EMBL" id="ADBJ01000043">
    <property type="protein sequence ID" value="EFA77256.1"/>
    <property type="molecule type" value="Genomic_DNA"/>
</dbReference>
<comment type="caution">
    <text evidence="1">The sequence shown here is derived from an EMBL/GenBank/DDBJ whole genome shotgun (WGS) entry which is preliminary data.</text>
</comment>
<accession>D3BMP4</accession>